<dbReference type="EMBL" id="CP075587">
    <property type="protein sequence ID" value="QYF48633.1"/>
    <property type="molecule type" value="Genomic_DNA"/>
</dbReference>
<protein>
    <recommendedName>
        <fullName evidence="3">Lipoprotein</fullName>
    </recommendedName>
</protein>
<accession>A0ABX8V095</accession>
<dbReference type="Proteomes" id="UP000826014">
    <property type="component" value="Chromosome"/>
</dbReference>
<evidence type="ECO:0008006" key="3">
    <source>
        <dbReference type="Google" id="ProtNLM"/>
    </source>
</evidence>
<gene>
    <name evidence="1" type="ORF">RHABOEDO_000825</name>
</gene>
<evidence type="ECO:0000313" key="2">
    <source>
        <dbReference type="Proteomes" id="UP000826014"/>
    </source>
</evidence>
<evidence type="ECO:0000313" key="1">
    <source>
        <dbReference type="EMBL" id="QYF48633.1"/>
    </source>
</evidence>
<organism evidence="1 2">
    <name type="scientific">Candidatus Rhabdochlamydia oedothoracis</name>
    <dbReference type="NCBI Taxonomy" id="2720720"/>
    <lineage>
        <taxon>Bacteria</taxon>
        <taxon>Pseudomonadati</taxon>
        <taxon>Chlamydiota</taxon>
        <taxon>Chlamydiia</taxon>
        <taxon>Parachlamydiales</taxon>
        <taxon>Candidatus Rhabdochlamydiaceae</taxon>
        <taxon>Candidatus Rhabdochlamydia</taxon>
    </lineage>
</organism>
<proteinExistence type="predicted"/>
<reference evidence="1 2" key="1">
    <citation type="journal article" date="2022" name="bioRxiv">
        <title>Ecology and evolution of chlamydial symbionts of arthropods.</title>
        <authorList>
            <person name="Halter T."/>
            <person name="Koestlbacher S."/>
            <person name="Collingro A."/>
            <person name="Sixt B.S."/>
            <person name="Toenshoff E.R."/>
            <person name="Hendrickx F."/>
            <person name="Kostanjsek R."/>
            <person name="Horn M."/>
        </authorList>
    </citation>
    <scope>NUCLEOTIDE SEQUENCE [LARGE SCALE GENOMIC DNA]</scope>
    <source>
        <strain evidence="1">W744xW776</strain>
    </source>
</reference>
<keyword evidence="2" id="KW-1185">Reference proteome</keyword>
<sequence length="152" mass="17450">MRSVFFLLTLFSCGHFSNWQIEHLYSDCKEHCSNKLSYIDRMSGIDLEIVCIGSNMKAYLNLYPHTIKQSAVIKLITKEASQQFAAYCLEGGQKILLSLECLTFFLQALENNQEVQIAIGGYQSIIKPTEFQENFKKLQTFSKLINPVQFSF</sequence>
<name>A0ABX8V095_9BACT</name>